<keyword evidence="4" id="KW-0175">Coiled coil</keyword>
<organism evidence="6 7">
    <name type="scientific">Amphritea atlantica</name>
    <dbReference type="NCBI Taxonomy" id="355243"/>
    <lineage>
        <taxon>Bacteria</taxon>
        <taxon>Pseudomonadati</taxon>
        <taxon>Pseudomonadota</taxon>
        <taxon>Gammaproteobacteria</taxon>
        <taxon>Oceanospirillales</taxon>
        <taxon>Oceanospirillaceae</taxon>
        <taxon>Amphritea</taxon>
    </lineage>
</organism>
<dbReference type="AlphaFoldDB" id="A0A1H9I7V4"/>
<evidence type="ECO:0000256" key="1">
    <source>
        <dbReference type="ARBA" id="ARBA00004370"/>
    </source>
</evidence>
<feature type="domain" description="Methyl-accepting transducer" evidence="5">
    <location>
        <begin position="65"/>
        <end position="252"/>
    </location>
</feature>
<dbReference type="SUPFAM" id="SSF58104">
    <property type="entry name" value="Methyl-accepting chemotaxis protein (MCP) signaling domain"/>
    <property type="match status" value="1"/>
</dbReference>
<accession>A0A1H9I7V4</accession>
<dbReference type="InterPro" id="IPR004089">
    <property type="entry name" value="MCPsignal_dom"/>
</dbReference>
<dbReference type="EMBL" id="FOGB01000006">
    <property type="protein sequence ID" value="SEQ70673.1"/>
    <property type="molecule type" value="Genomic_DNA"/>
</dbReference>
<proteinExistence type="predicted"/>
<dbReference type="Gene3D" id="1.20.120.30">
    <property type="entry name" value="Aspartate receptor, ligand-binding domain"/>
    <property type="match status" value="1"/>
</dbReference>
<evidence type="ECO:0000256" key="2">
    <source>
        <dbReference type="ARBA" id="ARBA00023224"/>
    </source>
</evidence>
<feature type="coiled-coil region" evidence="4">
    <location>
        <begin position="175"/>
        <end position="202"/>
    </location>
</feature>
<dbReference type="Pfam" id="PF00015">
    <property type="entry name" value="MCPsignal"/>
    <property type="match status" value="1"/>
</dbReference>
<evidence type="ECO:0000256" key="4">
    <source>
        <dbReference type="SAM" id="Coils"/>
    </source>
</evidence>
<dbReference type="InterPro" id="IPR025991">
    <property type="entry name" value="Chemoreceptor_zinc-bind_dom"/>
</dbReference>
<dbReference type="STRING" id="355243.SAMN03080615_02485"/>
<name>A0A1H9I7V4_9GAMM</name>
<reference evidence="7" key="1">
    <citation type="submission" date="2016-10" db="EMBL/GenBank/DDBJ databases">
        <authorList>
            <person name="Varghese N."/>
            <person name="Submissions S."/>
        </authorList>
    </citation>
    <scope>NUCLEOTIDE SEQUENCE [LARGE SCALE GENOMIC DNA]</scope>
    <source>
        <strain evidence="7">DSM 18887</strain>
    </source>
</reference>
<dbReference type="SMART" id="SM00283">
    <property type="entry name" value="MA"/>
    <property type="match status" value="1"/>
</dbReference>
<dbReference type="OrthoDB" id="9808588at2"/>
<keyword evidence="2 3" id="KW-0807">Transducer</keyword>
<keyword evidence="6" id="KW-0675">Receptor</keyword>
<protein>
    <submittedName>
        <fullName evidence="6">Chemoreceptor zinc-binding domain-containing protein</fullName>
    </submittedName>
</protein>
<evidence type="ECO:0000259" key="5">
    <source>
        <dbReference type="PROSITE" id="PS50111"/>
    </source>
</evidence>
<sequence length="362" mass="40077">MFVRARILTETRQEVIRCEQKNKKLEQELNTAQERIALLESQLREATGEKDNDIGVMRGAIQGFSKLNNIRERIASMATHLLSERNKILDSATIYDQSSSNMKKLVAGLSDVNGEVSTIHEQVSTLRNVAEEITQFVGSIKNISEQTNLLALNAAIEAARAGEQGRGFAVVADEVRNLAKRASEASGEIEKLVAQIDHSTQETGSSISETLNNCGSMLGNATETNASLERLINHSVSMHETITDEAMASFLETVKMDHMVWKQDIYNHWLNKESGDGQVADHNQCRLGRWYYEGDGAQTYKTMPSFASLETPHADVHKGGLLALERIAENDLKGSLEGIRLMERASDETFTILDRLGAEIGK</sequence>
<dbReference type="PANTHER" id="PTHR32089:SF70">
    <property type="entry name" value="ENERGY TAXIS MODULATING METHYL ACCEPTING SENSORY TRANSDUCER"/>
    <property type="match status" value="1"/>
</dbReference>
<dbReference type="Gene3D" id="6.10.250.3200">
    <property type="match status" value="1"/>
</dbReference>
<evidence type="ECO:0000313" key="7">
    <source>
        <dbReference type="Proteomes" id="UP000198749"/>
    </source>
</evidence>
<dbReference type="GO" id="GO:0016020">
    <property type="term" value="C:membrane"/>
    <property type="evidence" value="ECO:0007669"/>
    <property type="project" value="UniProtKB-SubCell"/>
</dbReference>
<feature type="coiled-coil region" evidence="4">
    <location>
        <begin position="8"/>
        <end position="49"/>
    </location>
</feature>
<dbReference type="Proteomes" id="UP000198749">
    <property type="component" value="Unassembled WGS sequence"/>
</dbReference>
<dbReference type="Pfam" id="PF13682">
    <property type="entry name" value="CZB"/>
    <property type="match status" value="1"/>
</dbReference>
<evidence type="ECO:0000313" key="6">
    <source>
        <dbReference type="EMBL" id="SEQ70673.1"/>
    </source>
</evidence>
<dbReference type="GO" id="GO:0006935">
    <property type="term" value="P:chemotaxis"/>
    <property type="evidence" value="ECO:0007669"/>
    <property type="project" value="UniProtKB-ARBA"/>
</dbReference>
<dbReference type="PANTHER" id="PTHR32089">
    <property type="entry name" value="METHYL-ACCEPTING CHEMOTAXIS PROTEIN MCPB"/>
    <property type="match status" value="1"/>
</dbReference>
<comment type="subcellular location">
    <subcellularLocation>
        <location evidence="1">Membrane</location>
    </subcellularLocation>
</comment>
<gene>
    <name evidence="6" type="ORF">SAMN03080615_02485</name>
</gene>
<keyword evidence="7" id="KW-1185">Reference proteome</keyword>
<dbReference type="PROSITE" id="PS50111">
    <property type="entry name" value="CHEMOTAXIS_TRANSDUC_2"/>
    <property type="match status" value="1"/>
</dbReference>
<dbReference type="GO" id="GO:0007165">
    <property type="term" value="P:signal transduction"/>
    <property type="evidence" value="ECO:0007669"/>
    <property type="project" value="UniProtKB-KW"/>
</dbReference>
<evidence type="ECO:0000256" key="3">
    <source>
        <dbReference type="PROSITE-ProRule" id="PRU00284"/>
    </source>
</evidence>